<protein>
    <submittedName>
        <fullName evidence="2">Uncharacterized protein</fullName>
    </submittedName>
</protein>
<dbReference type="Proteomes" id="UP000324324">
    <property type="component" value="Unassembled WGS sequence"/>
</dbReference>
<accession>A0A5M8AQ27</accession>
<gene>
    <name evidence="2" type="ORF">F1599_12345</name>
</gene>
<evidence type="ECO:0000313" key="3">
    <source>
        <dbReference type="Proteomes" id="UP000324324"/>
    </source>
</evidence>
<proteinExistence type="predicted"/>
<feature type="compositionally biased region" description="Polar residues" evidence="1">
    <location>
        <begin position="1"/>
        <end position="11"/>
    </location>
</feature>
<dbReference type="EMBL" id="VWRN01000034">
    <property type="protein sequence ID" value="KAA6123730.1"/>
    <property type="molecule type" value="Genomic_DNA"/>
</dbReference>
<keyword evidence="3" id="KW-1185">Reference proteome</keyword>
<sequence length="329" mass="36921">MPLVPTASTHTARPHDLYGTDHHDRPHSNRPGYLGALPTELKLAVIDADPDAALALMDTTHEFEVLVCGGPLRPLFQYFERSPGRLRSFLQAGIRSGKTASQFVRLATVFDEVTSAPPECIRYAARYLVELGMLTPRIYNAMCPEFVHLLCDKDTLTFSFSRRFPLLSEGELAEHQNMLQPYADEHAVNHVSELDIVLLRIAPALGERGLLGLAFEQLFDRDRFGRFLVPNGFADREEAYTYSRIDSAALAQMLKRFYCALDLRVINFDRSARDGALYRTAFGSAGSSSAGCQSTASQSSPRVRILPGAGRRHTRDDQRIWLFQLFRQL</sequence>
<evidence type="ECO:0000256" key="1">
    <source>
        <dbReference type="SAM" id="MobiDB-lite"/>
    </source>
</evidence>
<organism evidence="2 3">
    <name type="scientific">Cupriavidus cauae</name>
    <dbReference type="NCBI Taxonomy" id="2608999"/>
    <lineage>
        <taxon>Bacteria</taxon>
        <taxon>Pseudomonadati</taxon>
        <taxon>Pseudomonadota</taxon>
        <taxon>Betaproteobacteria</taxon>
        <taxon>Burkholderiales</taxon>
        <taxon>Burkholderiaceae</taxon>
        <taxon>Cupriavidus</taxon>
    </lineage>
</organism>
<feature type="compositionally biased region" description="Basic and acidic residues" evidence="1">
    <location>
        <begin position="13"/>
        <end position="27"/>
    </location>
</feature>
<comment type="caution">
    <text evidence="2">The sequence shown here is derived from an EMBL/GenBank/DDBJ whole genome shotgun (WGS) entry which is preliminary data.</text>
</comment>
<feature type="region of interest" description="Disordered" evidence="1">
    <location>
        <begin position="1"/>
        <end position="32"/>
    </location>
</feature>
<name>A0A5M8AQ27_9BURK</name>
<dbReference type="AlphaFoldDB" id="A0A5M8AQ27"/>
<evidence type="ECO:0000313" key="2">
    <source>
        <dbReference type="EMBL" id="KAA6123730.1"/>
    </source>
</evidence>
<reference evidence="2 3" key="1">
    <citation type="submission" date="2019-09" db="EMBL/GenBank/DDBJ databases">
        <title>Isolation of a novel species in the genus Cupriavidus from patients with sepsis using whole genome sequencing.</title>
        <authorList>
            <person name="Kweon O.J."/>
            <person name="Lee M.-K."/>
        </authorList>
    </citation>
    <scope>NUCLEOTIDE SEQUENCE [LARGE SCALE GENOMIC DNA]</scope>
    <source>
        <strain evidence="2 3">MKL-01</strain>
    </source>
</reference>
<dbReference type="RefSeq" id="WP_149316834.1">
    <property type="nucleotide sequence ID" value="NZ_CP080293.1"/>
</dbReference>